<dbReference type="EMBL" id="JAKJHZ010000006">
    <property type="protein sequence ID" value="MCF6377983.1"/>
    <property type="molecule type" value="Genomic_DNA"/>
</dbReference>
<dbReference type="RefSeq" id="WP_236401735.1">
    <property type="nucleotide sequence ID" value="NZ_JAKJHZ010000006.1"/>
</dbReference>
<evidence type="ECO:0000313" key="3">
    <source>
        <dbReference type="EMBL" id="MCF6377983.1"/>
    </source>
</evidence>
<protein>
    <submittedName>
        <fullName evidence="3">Uncharacterized protein</fullName>
    </submittedName>
</protein>
<keyword evidence="2" id="KW-0472">Membrane</keyword>
<evidence type="ECO:0000256" key="1">
    <source>
        <dbReference type="SAM" id="MobiDB-lite"/>
    </source>
</evidence>
<keyword evidence="2" id="KW-0812">Transmembrane</keyword>
<reference evidence="3 4" key="1">
    <citation type="submission" date="2022-01" db="EMBL/GenBank/DDBJ databases">
        <title>Nocardioides sp. nov., an actinomycete isolated from mining soil.</title>
        <authorList>
            <person name="Liu L."/>
        </authorList>
    </citation>
    <scope>NUCLEOTIDE SEQUENCE [LARGE SCALE GENOMIC DNA]</scope>
    <source>
        <strain evidence="3 4">KLBMP 9356</strain>
    </source>
</reference>
<comment type="caution">
    <text evidence="3">The sequence shown here is derived from an EMBL/GenBank/DDBJ whole genome shotgun (WGS) entry which is preliminary data.</text>
</comment>
<organism evidence="3 4">
    <name type="scientific">Nocardioides potassii</name>
    <dbReference type="NCBI Taxonomy" id="2911371"/>
    <lineage>
        <taxon>Bacteria</taxon>
        <taxon>Bacillati</taxon>
        <taxon>Actinomycetota</taxon>
        <taxon>Actinomycetes</taxon>
        <taxon>Propionibacteriales</taxon>
        <taxon>Nocardioidaceae</taxon>
        <taxon>Nocardioides</taxon>
    </lineage>
</organism>
<proteinExistence type="predicted"/>
<keyword evidence="2" id="KW-1133">Transmembrane helix</keyword>
<name>A0ABS9HCB2_9ACTN</name>
<keyword evidence="4" id="KW-1185">Reference proteome</keyword>
<sequence length="62" mass="7118">MDWMVVLWLLIAAVIVFILWALRRAEGYRGMPTLPSVHIPRQRSESGYKGKPVAGKRRADRP</sequence>
<gene>
    <name evidence="3" type="ORF">L2K70_10225</name>
</gene>
<evidence type="ECO:0000256" key="2">
    <source>
        <dbReference type="SAM" id="Phobius"/>
    </source>
</evidence>
<feature type="region of interest" description="Disordered" evidence="1">
    <location>
        <begin position="31"/>
        <end position="62"/>
    </location>
</feature>
<dbReference type="Proteomes" id="UP001201161">
    <property type="component" value="Unassembled WGS sequence"/>
</dbReference>
<evidence type="ECO:0000313" key="4">
    <source>
        <dbReference type="Proteomes" id="UP001201161"/>
    </source>
</evidence>
<feature type="transmembrane region" description="Helical" evidence="2">
    <location>
        <begin position="6"/>
        <end position="22"/>
    </location>
</feature>
<accession>A0ABS9HCB2</accession>